<name>A0A8S1D340_9INSE</name>
<evidence type="ECO:0008006" key="7">
    <source>
        <dbReference type="Google" id="ProtNLM"/>
    </source>
</evidence>
<dbReference type="InterPro" id="IPR057525">
    <property type="entry name" value="UTP20_C"/>
</dbReference>
<dbReference type="Pfam" id="PF07539">
    <property type="entry name" value="UTP20_N"/>
    <property type="match status" value="1"/>
</dbReference>
<dbReference type="InterPro" id="IPR052575">
    <property type="entry name" value="SSU_processome_comp_20"/>
</dbReference>
<dbReference type="Pfam" id="PF23099">
    <property type="entry name" value="UTP20_C"/>
    <property type="match status" value="1"/>
</dbReference>
<evidence type="ECO:0000313" key="6">
    <source>
        <dbReference type="Proteomes" id="UP000494165"/>
    </source>
</evidence>
<evidence type="ECO:0000259" key="3">
    <source>
        <dbReference type="Pfam" id="PF20416"/>
    </source>
</evidence>
<proteinExistence type="predicted"/>
<dbReference type="EMBL" id="CADEPI010000103">
    <property type="protein sequence ID" value="CAB3374755.1"/>
    <property type="molecule type" value="Genomic_DNA"/>
</dbReference>
<evidence type="ECO:0000256" key="1">
    <source>
        <dbReference type="SAM" id="MobiDB-lite"/>
    </source>
</evidence>
<dbReference type="InterPro" id="IPR011989">
    <property type="entry name" value="ARM-like"/>
</dbReference>
<evidence type="ECO:0000259" key="2">
    <source>
        <dbReference type="Pfam" id="PF07539"/>
    </source>
</evidence>
<comment type="caution">
    <text evidence="5">The sequence shown here is derived from an EMBL/GenBank/DDBJ whole genome shotgun (WGS) entry which is preliminary data.</text>
</comment>
<sequence>MKNKPTRHKETNAFRFQSFSERIASLQIDVYHKIHAYDPDAEEGETNLQNAIEKWTVQNATEGFEKCCRALPDCKNLELIVLYKDKIAGILFEHIRKHDPATLQALLELLVALGRDLAGDFFPFFPECLSVIFDLITSSRDPEVLEWTFHTLAYLLKFVWKRLSKEPASVIFKFVLPLLEDSRPVYIREFAAQCFAFVARKVRVKKDLITVMVQTLDKQDDGVEGSGILICETLYGVSGCFHSTAEDFLDELLSSLAREDINCDILKRVVMGAVQRLIQKVKRDNFGLFWTQTSSVAEKFTSESHFDALTKLLDIVRVVCKTKGGSFVQTPAVVSLLNRLTAVSQAPQHTLQALAKVVAKVLCAPALRLTQEETATLASKTLLIEDKHILLGFVGNVISCTCFEAYVLQKLIKFCKEKAVPEDFPTLVLLLAKIIEVKAPPCHSGLEISSWKQYPLALTKGPLTEFILEQLQSEKIDSVVPAVMLLPHLYCVDRSAMKAKLLHLIKQSREQVFIMGLAVEAAVHLMLVDELDQELIVSVALEHSEQLAALRMLDIFVTAKNNRDKKLFDHLMQANFHHLLSSPHHKNRVLASHTLSMLEPKECKLFSMCLNTENTPATITDYRDRVKGMQGLEFKYVHSMSAYSNEVALRYLIGNLYVNFKLLWEPATSVIVSHANCQDSHAFWSVFGEQIKLARDRCVNPKTRKADLGDCNEFVKSFHDNLEGQLDTPDHANFRCLLWSAMTFFSDVCEARNHDISILFLEFLQTEFYKNDVSDVNFWNVIKDKNEQVPMETEEPVEEDEDEDEEKEELAAKSKNRPAMRLLLAHLMLLSKLRNPRGMYREPELNDAYHELLKMRNPKAQQLALNCIMGYKHAYLTPYKDQLYGLANEKDFKQQLVAFDVGAETETVLAEHRVDLIPVVMRIVLSKMQKKGGSNKALILRFLGGCRQEELSVFIHLAFKHVLALCPGEDEPLDAMVRRVMSSVDLSRVSPPKRLCAAINLANVVRAQLGRDHTLSGALLLRVQLLLAAQVAGVLARREEVARTAATAFRAARKHAIDSLCKLFLRDYHGDASTVHQWSSAEVDAVFETVVWPSVDVLHLESLIKPTALLRLFSVWAGNTRYFNLLVKHRPGNRTSYPLAAMLKLLNAEGVKSQVVVTVLDALTNLLTLRPATEEEEEELDAGTAAHELTDVSDLLPVDLEYLSKIQTPGLQLNYGSQLLFPHVPELLAYLHRRVDLASTKMKAKGGLSERDLVILARVSELVFDPEPSLSLLRLVLPLAAKKASLGSGDKNLEPLLSTTASLLRRIENPRQFVLQIAPLFSSVNGRSSRDRLCQMVFSRVINLIDEAEAKVVCDLNAWDPRLIEEPDFEKRISAFSKVKEMDGCSIEFFLMIIHSSFHTLKAEKDRSLKDCASLCLQILCPKLAKRFADQPELRSLVMERTVMEIIRRGVRSKNEDLQQEVLGLLGVMVRECPELHPTLKDLQPLAQPDDLELDFFENIRHLQMHRRGRALMRFATAVKENGVVMKTTTLTQIILPLATSFLCVEQYAKNNSLVDAAIEAVAAVCALLPWAEYEAVMRYHLTRLPRMLDYQKQLVRTVIAVLDAFHFDLSILESKKIAPMMMSWLSCSSRWATRRKMGDKKEEIKKCDLSQATKIRNVILGQLLPKLQHAISAKSATDNQHKVIKQSETFAEEREREGREVLRVPIALAIVKLLQKLPGNDLRDKLTGVLMKVCVFLRSKLESTRRAARETLLQMLHTLGTGFLAKMLDEMFALLTRGYLVHVLVYTVHSLIVGVKDIIKPGDLDPCLKQILQVCVNDIFGEASEEKEVAQIAGKTSEARSHKSFDTLHLVAKYASEGCITDILIPIKNVLATSLNHKVLTKAKSCLQQIVQGLADNAYISPESLLTFAYGTANESIPALQSSMAKAKPPVELTPRQKAYQRPDIFLIDPPTQRSRPVVPKSDDTHAHMFIGFGLQLLHFLLKRERTKELPDERLDPFIRVLVQSLESKHVKLTVLSLQCLAWLLKLPLPSLKENVVTITESIFGILHKYSGCDQSAGELFEMVNGAFKAVSVVVREVEYHDISKEQIRGLLLYVERDIQADSSRQATAFTLLKAILRRRLSSPDLPQIMLTVATTMVTSTIENVRHHCRQAYLMYMTSYLTAKKFKSELTFLLDQLEYELMCGRMSTLDTLSALVNGVQPQRLNENCLQMFISLSLVLVDDDEPDCRRAAAKVIRAMIEKISKKNLELLYSCVMDWLEDKLVFNKRMAAQLCGIFVNLEGEKFQKRLPKLLPLLYECLFPNSKTGRFVRAPPSAPTEEEKGVGTMEDHLAYQTLVLLDKLSTFCPIWTKDPQVADTVSDLCLDLARLLGHPHEWVRLGACQVLGNMFSEIDPAAVAQAVAAGREECPELLVFRLNPEFALKTLVLDHCDLLQPGDMQPQLIEEVVKNLVYLFRVLRHIPTEHAISLDEEQQLLAEGEEEARRKPKLSTVWMARRMRKIVNLEVSKAPKSGTLRTAVLKWVAALVIDMGGEALTKNPLLMHHMLAPVVREISITNENNPHAPVGLRRLAKEVAHIIKEQIGVEAFAMASTRLNAKFNEHKVNRKRKIVQQAITEPELAAKRRIKKQVKKKELKKKNLNKFKGRVRKDHRLQAEDDMEF</sequence>
<dbReference type="SUPFAM" id="SSF48371">
    <property type="entry name" value="ARM repeat"/>
    <property type="match status" value="2"/>
</dbReference>
<organism evidence="5 6">
    <name type="scientific">Cloeon dipterum</name>
    <dbReference type="NCBI Taxonomy" id="197152"/>
    <lineage>
        <taxon>Eukaryota</taxon>
        <taxon>Metazoa</taxon>
        <taxon>Ecdysozoa</taxon>
        <taxon>Arthropoda</taxon>
        <taxon>Hexapoda</taxon>
        <taxon>Insecta</taxon>
        <taxon>Pterygota</taxon>
        <taxon>Palaeoptera</taxon>
        <taxon>Ephemeroptera</taxon>
        <taxon>Pisciforma</taxon>
        <taxon>Baetidae</taxon>
        <taxon>Cloeon</taxon>
    </lineage>
</organism>
<feature type="region of interest" description="Disordered" evidence="1">
    <location>
        <begin position="789"/>
        <end position="813"/>
    </location>
</feature>
<reference evidence="5 6" key="1">
    <citation type="submission" date="2020-04" db="EMBL/GenBank/DDBJ databases">
        <authorList>
            <person name="Alioto T."/>
            <person name="Alioto T."/>
            <person name="Gomez Garrido J."/>
        </authorList>
    </citation>
    <scope>NUCLEOTIDE SEQUENCE [LARGE SCALE GENOMIC DNA]</scope>
</reference>
<feature type="compositionally biased region" description="Basic residues" evidence="1">
    <location>
        <begin position="2623"/>
        <end position="2649"/>
    </location>
</feature>
<dbReference type="InterPro" id="IPR046523">
    <property type="entry name" value="UTP20_dom"/>
</dbReference>
<dbReference type="InterPro" id="IPR016024">
    <property type="entry name" value="ARM-type_fold"/>
</dbReference>
<dbReference type="InterPro" id="IPR011430">
    <property type="entry name" value="UTP20_N"/>
</dbReference>
<feature type="compositionally biased region" description="Acidic residues" evidence="1">
    <location>
        <begin position="792"/>
        <end position="808"/>
    </location>
</feature>
<feature type="domain" description="U3 small nucleolar RNA-associated protein 20 N-terminal" evidence="2">
    <location>
        <begin position="822"/>
        <end position="1455"/>
    </location>
</feature>
<feature type="region of interest" description="Disordered" evidence="1">
    <location>
        <begin position="2623"/>
        <end position="2659"/>
    </location>
</feature>
<dbReference type="GO" id="GO:0032040">
    <property type="term" value="C:small-subunit processome"/>
    <property type="evidence" value="ECO:0007669"/>
    <property type="project" value="TreeGrafter"/>
</dbReference>
<dbReference type="GO" id="GO:0030686">
    <property type="term" value="C:90S preribosome"/>
    <property type="evidence" value="ECO:0007669"/>
    <property type="project" value="TreeGrafter"/>
</dbReference>
<feature type="domain" description="U3 small nucleolar RNA-associated protein 20 C-terminal" evidence="4">
    <location>
        <begin position="2267"/>
        <end position="2639"/>
    </location>
</feature>
<feature type="domain" description="U3 small nucleolar RNA-associated protein 20" evidence="3">
    <location>
        <begin position="1696"/>
        <end position="1913"/>
    </location>
</feature>
<dbReference type="Gene3D" id="1.25.10.10">
    <property type="entry name" value="Leucine-rich Repeat Variant"/>
    <property type="match status" value="2"/>
</dbReference>
<evidence type="ECO:0000259" key="4">
    <source>
        <dbReference type="Pfam" id="PF23099"/>
    </source>
</evidence>
<dbReference type="PANTHER" id="PTHR17695">
    <property type="entry name" value="SMALL SUBUNIT PROCESSOME COMPONENT 20 HOMOLOG"/>
    <property type="match status" value="1"/>
</dbReference>
<dbReference type="Proteomes" id="UP000494165">
    <property type="component" value="Unassembled WGS sequence"/>
</dbReference>
<protein>
    <recommendedName>
        <fullName evidence="7">Small subunit processome component 20 homolog</fullName>
    </recommendedName>
</protein>
<gene>
    <name evidence="5" type="ORF">CLODIP_2_CD04791</name>
</gene>
<keyword evidence="6" id="KW-1185">Reference proteome</keyword>
<dbReference type="Pfam" id="PF20416">
    <property type="entry name" value="UTP20"/>
    <property type="match status" value="1"/>
</dbReference>
<dbReference type="PANTHER" id="PTHR17695:SF11">
    <property type="entry name" value="SMALL SUBUNIT PROCESSOME COMPONENT 20 HOMOLOG"/>
    <property type="match status" value="1"/>
</dbReference>
<evidence type="ECO:0000313" key="5">
    <source>
        <dbReference type="EMBL" id="CAB3374755.1"/>
    </source>
</evidence>
<accession>A0A8S1D340</accession>
<dbReference type="OrthoDB" id="360653at2759"/>